<evidence type="ECO:0000313" key="6">
    <source>
        <dbReference type="Proteomes" id="UP000789524"/>
    </source>
</evidence>
<dbReference type="OrthoDB" id="6923667at2759"/>
<keyword evidence="6" id="KW-1185">Reference proteome</keyword>
<comment type="caution">
    <text evidence="5">The sequence shown here is derived from an EMBL/GenBank/DDBJ whole genome shotgun (WGS) entry which is preliminary data.</text>
</comment>
<evidence type="ECO:0000256" key="3">
    <source>
        <dbReference type="ARBA" id="ARBA00022833"/>
    </source>
</evidence>
<dbReference type="AlphaFoldDB" id="A0A8J2W9B3"/>
<proteinExistence type="predicted"/>
<dbReference type="Gene3D" id="2.20.25.240">
    <property type="match status" value="1"/>
</dbReference>
<gene>
    <name evidence="5" type="ORF">DCHRY22_LOCUS13483</name>
</gene>
<evidence type="ECO:0000256" key="2">
    <source>
        <dbReference type="ARBA" id="ARBA00022771"/>
    </source>
</evidence>
<evidence type="ECO:0000256" key="1">
    <source>
        <dbReference type="ARBA" id="ARBA00022723"/>
    </source>
</evidence>
<evidence type="ECO:0000313" key="5">
    <source>
        <dbReference type="EMBL" id="CAG9579991.1"/>
    </source>
</evidence>
<dbReference type="EMBL" id="CAKASE010000079">
    <property type="protein sequence ID" value="CAG9579991.1"/>
    <property type="molecule type" value="Genomic_DNA"/>
</dbReference>
<dbReference type="GO" id="GO:0008270">
    <property type="term" value="F:zinc ion binding"/>
    <property type="evidence" value="ECO:0007669"/>
    <property type="project" value="UniProtKB-KW"/>
</dbReference>
<evidence type="ECO:0000259" key="4">
    <source>
        <dbReference type="Pfam" id="PF04500"/>
    </source>
</evidence>
<keyword evidence="2" id="KW-0863">Zinc-finger</keyword>
<feature type="domain" description="FLYWCH-type" evidence="4">
    <location>
        <begin position="56"/>
        <end position="115"/>
    </location>
</feature>
<reference evidence="5" key="1">
    <citation type="submission" date="2021-09" db="EMBL/GenBank/DDBJ databases">
        <authorList>
            <person name="Martin H S."/>
        </authorList>
    </citation>
    <scope>NUCLEOTIDE SEQUENCE</scope>
</reference>
<dbReference type="InterPro" id="IPR007588">
    <property type="entry name" value="Znf_FLYWCH"/>
</dbReference>
<keyword evidence="1" id="KW-0479">Metal-binding</keyword>
<dbReference type="Proteomes" id="UP000789524">
    <property type="component" value="Unassembled WGS sequence"/>
</dbReference>
<sequence length="124" mass="14476">MPKEYTHISDIVYSITSLGSPMIIIQGFKFYKHHESHGGNKVRWTCGCLRRKKSVFNRSSSGTPILNFNGYRFGFHIKRGLKTRWRCGSARHKKCKAHIYTVDDVIVKYQTEHNHNPPKTYSNF</sequence>
<organism evidence="5 6">
    <name type="scientific">Danaus chrysippus</name>
    <name type="common">African queen</name>
    <dbReference type="NCBI Taxonomy" id="151541"/>
    <lineage>
        <taxon>Eukaryota</taxon>
        <taxon>Metazoa</taxon>
        <taxon>Ecdysozoa</taxon>
        <taxon>Arthropoda</taxon>
        <taxon>Hexapoda</taxon>
        <taxon>Insecta</taxon>
        <taxon>Pterygota</taxon>
        <taxon>Neoptera</taxon>
        <taxon>Endopterygota</taxon>
        <taxon>Lepidoptera</taxon>
        <taxon>Glossata</taxon>
        <taxon>Ditrysia</taxon>
        <taxon>Papilionoidea</taxon>
        <taxon>Nymphalidae</taxon>
        <taxon>Danainae</taxon>
        <taxon>Danaini</taxon>
        <taxon>Danaina</taxon>
        <taxon>Danaus</taxon>
        <taxon>Anosia</taxon>
    </lineage>
</organism>
<protein>
    <submittedName>
        <fullName evidence="5">(African queen) hypothetical protein</fullName>
    </submittedName>
</protein>
<keyword evidence="3" id="KW-0862">Zinc</keyword>
<name>A0A8J2W9B3_9NEOP</name>
<accession>A0A8J2W9B3</accession>
<dbReference type="Pfam" id="PF04500">
    <property type="entry name" value="FLYWCH"/>
    <property type="match status" value="1"/>
</dbReference>